<evidence type="ECO:0000256" key="1">
    <source>
        <dbReference type="ARBA" id="ARBA00007129"/>
    </source>
</evidence>
<dbReference type="PRINTS" id="PR01573">
    <property type="entry name" value="SUPERTUBBY"/>
</dbReference>
<dbReference type="EMBL" id="JARBDR010000337">
    <property type="protein sequence ID" value="KAJ8314830.1"/>
    <property type="molecule type" value="Genomic_DNA"/>
</dbReference>
<feature type="compositionally biased region" description="Basic and acidic residues" evidence="2">
    <location>
        <begin position="235"/>
        <end position="244"/>
    </location>
</feature>
<dbReference type="InterPro" id="IPR025659">
    <property type="entry name" value="Tubby-like_C"/>
</dbReference>
<evidence type="ECO:0000256" key="2">
    <source>
        <dbReference type="SAM" id="MobiDB-lite"/>
    </source>
</evidence>
<evidence type="ECO:0000313" key="5">
    <source>
        <dbReference type="Proteomes" id="UP001217089"/>
    </source>
</evidence>
<dbReference type="PANTHER" id="PTHR16517">
    <property type="entry name" value="TUBBY-RELATED"/>
    <property type="match status" value="1"/>
</dbReference>
<reference evidence="4 5" key="1">
    <citation type="submission" date="2022-12" db="EMBL/GenBank/DDBJ databases">
        <title>Chromosome-level genome of Tegillarca granosa.</title>
        <authorList>
            <person name="Kim J."/>
        </authorList>
    </citation>
    <scope>NUCLEOTIDE SEQUENCE [LARGE SCALE GENOMIC DNA]</scope>
    <source>
        <strain evidence="4">Teg-2019</strain>
        <tissue evidence="4">Adductor muscle</tissue>
    </source>
</reference>
<comment type="caution">
    <text evidence="4">The sequence shown here is derived from an EMBL/GenBank/DDBJ whole genome shotgun (WGS) entry which is preliminary data.</text>
</comment>
<dbReference type="PANTHER" id="PTHR16517:SF2">
    <property type="entry name" value="TUBBY-RELATED PROTEIN 4"/>
    <property type="match status" value="1"/>
</dbReference>
<gene>
    <name evidence="4" type="ORF">KUTeg_006980</name>
</gene>
<feature type="region of interest" description="Disordered" evidence="2">
    <location>
        <begin position="219"/>
        <end position="257"/>
    </location>
</feature>
<feature type="domain" description="Tubby C-terminal" evidence="3">
    <location>
        <begin position="381"/>
        <end position="482"/>
    </location>
</feature>
<name>A0ABQ9FEZ1_TEGGR</name>
<dbReference type="InterPro" id="IPR000007">
    <property type="entry name" value="Tubby_C"/>
</dbReference>
<dbReference type="SUPFAM" id="SSF54518">
    <property type="entry name" value="Tubby C-terminal domain-like"/>
    <property type="match status" value="1"/>
</dbReference>
<comment type="similarity">
    <text evidence="1">Belongs to the TUB family.</text>
</comment>
<dbReference type="Gene3D" id="3.20.90.10">
    <property type="entry name" value="Tubby Protein, Chain A"/>
    <property type="match status" value="1"/>
</dbReference>
<accession>A0ABQ9FEZ1</accession>
<sequence>MEISIKMKEFLLLKKTAIVENHGTITTSKIVVDVLPSNISTSHIEDNKIVLDSSDSVVNNISVGGEKAYRSPVMKNRTLSPATESLAQNNAFNLESSSVLKDKYISQGAKPKVMNCAYASTGSSPTLECRSTSLTDYTSKDNSAVNGVLRTSLHEEVENIMKTEEENRWADHANCGIKFIDDDKFELNLVPRENTVISDSSQLTPTTSDNRKRLYLESTALKEKEDDADEEEEESTRSCDHRGSIDSSATEEENSVDLLDGSHSDLLDRFSPSLLSGGSAVVNNVMFGNSFEHFNLNGNDIEINQTLSLPASPIRRSPKMDSPTRRLREEVLRGKCKHYSPIFKRKSKYSSHGLDSSDDDVISSAEEIRYSHHYKNLETFQKAQLKQKLRRVRSKSEDRTRYPPLGARQFVMHNKAPLWNENSQVYQLDFGGRVTQESAKNFQIEFRGRQVMQFGRIDSNAYTLDFQYPFTAIQAFAVALANVTQRLK</sequence>
<proteinExistence type="inferred from homology"/>
<evidence type="ECO:0000259" key="3">
    <source>
        <dbReference type="Pfam" id="PF01167"/>
    </source>
</evidence>
<dbReference type="Proteomes" id="UP001217089">
    <property type="component" value="Unassembled WGS sequence"/>
</dbReference>
<keyword evidence="5" id="KW-1185">Reference proteome</keyword>
<dbReference type="Pfam" id="PF01167">
    <property type="entry name" value="Tub"/>
    <property type="match status" value="1"/>
</dbReference>
<organism evidence="4 5">
    <name type="scientific">Tegillarca granosa</name>
    <name type="common">Malaysian cockle</name>
    <name type="synonym">Anadara granosa</name>
    <dbReference type="NCBI Taxonomy" id="220873"/>
    <lineage>
        <taxon>Eukaryota</taxon>
        <taxon>Metazoa</taxon>
        <taxon>Spiralia</taxon>
        <taxon>Lophotrochozoa</taxon>
        <taxon>Mollusca</taxon>
        <taxon>Bivalvia</taxon>
        <taxon>Autobranchia</taxon>
        <taxon>Pteriomorphia</taxon>
        <taxon>Arcoida</taxon>
        <taxon>Arcoidea</taxon>
        <taxon>Arcidae</taxon>
        <taxon>Tegillarca</taxon>
    </lineage>
</organism>
<protein>
    <recommendedName>
        <fullName evidence="3">Tubby C-terminal domain-containing protein</fullName>
    </recommendedName>
</protein>
<evidence type="ECO:0000313" key="4">
    <source>
        <dbReference type="EMBL" id="KAJ8314830.1"/>
    </source>
</evidence>